<gene>
    <name evidence="1" type="ORF">DPEC_G00003430</name>
</gene>
<protein>
    <submittedName>
        <fullName evidence="1">Uncharacterized protein</fullName>
    </submittedName>
</protein>
<evidence type="ECO:0000313" key="1">
    <source>
        <dbReference type="EMBL" id="KAJ8016079.1"/>
    </source>
</evidence>
<comment type="caution">
    <text evidence="1">The sequence shown here is derived from an EMBL/GenBank/DDBJ whole genome shotgun (WGS) entry which is preliminary data.</text>
</comment>
<dbReference type="EMBL" id="CM055728">
    <property type="protein sequence ID" value="KAJ8016079.1"/>
    <property type="molecule type" value="Genomic_DNA"/>
</dbReference>
<keyword evidence="2" id="KW-1185">Reference proteome</keyword>
<sequence length="75" mass="8194">MCRKTCRKPFCSSSEEANYKYIILISSSIPVGIMWTAGGGDERPILTQWTGGQREAGAALLRPRYPDPPLSGHAV</sequence>
<dbReference type="Proteomes" id="UP001157502">
    <property type="component" value="Chromosome 1"/>
</dbReference>
<evidence type="ECO:0000313" key="2">
    <source>
        <dbReference type="Proteomes" id="UP001157502"/>
    </source>
</evidence>
<reference evidence="1" key="1">
    <citation type="submission" date="2021-05" db="EMBL/GenBank/DDBJ databases">
        <authorList>
            <person name="Pan Q."/>
            <person name="Jouanno E."/>
            <person name="Zahm M."/>
            <person name="Klopp C."/>
            <person name="Cabau C."/>
            <person name="Louis A."/>
            <person name="Berthelot C."/>
            <person name="Parey E."/>
            <person name="Roest Crollius H."/>
            <person name="Montfort J."/>
            <person name="Robinson-Rechavi M."/>
            <person name="Bouchez O."/>
            <person name="Lampietro C."/>
            <person name="Lopez Roques C."/>
            <person name="Donnadieu C."/>
            <person name="Postlethwait J."/>
            <person name="Bobe J."/>
            <person name="Dillon D."/>
            <person name="Chandos A."/>
            <person name="von Hippel F."/>
            <person name="Guiguen Y."/>
        </authorList>
    </citation>
    <scope>NUCLEOTIDE SEQUENCE</scope>
    <source>
        <strain evidence="1">YG-Jan2019</strain>
    </source>
</reference>
<name>A0ACC2HJ89_DALPE</name>
<accession>A0ACC2HJ89</accession>
<proteinExistence type="predicted"/>
<organism evidence="1 2">
    <name type="scientific">Dallia pectoralis</name>
    <name type="common">Alaska blackfish</name>
    <dbReference type="NCBI Taxonomy" id="75939"/>
    <lineage>
        <taxon>Eukaryota</taxon>
        <taxon>Metazoa</taxon>
        <taxon>Chordata</taxon>
        <taxon>Craniata</taxon>
        <taxon>Vertebrata</taxon>
        <taxon>Euteleostomi</taxon>
        <taxon>Actinopterygii</taxon>
        <taxon>Neopterygii</taxon>
        <taxon>Teleostei</taxon>
        <taxon>Protacanthopterygii</taxon>
        <taxon>Esociformes</taxon>
        <taxon>Umbridae</taxon>
        <taxon>Dallia</taxon>
    </lineage>
</organism>